<proteinExistence type="predicted"/>
<protein>
    <submittedName>
        <fullName evidence="2">Uncharacterized protein</fullName>
    </submittedName>
</protein>
<dbReference type="AlphaFoldDB" id="A0A9Q0JPD2"/>
<sequence length="69" mass="8031">MTTAPDMKSMQIHHDARHPKMPFKEDKLVNFHAAIVSAVDPNKPRPGLTPLECDFFSPLKRRKIIFFWV</sequence>
<feature type="region of interest" description="Disordered" evidence="1">
    <location>
        <begin position="1"/>
        <end position="20"/>
    </location>
</feature>
<dbReference type="Proteomes" id="UP001141552">
    <property type="component" value="Unassembled WGS sequence"/>
</dbReference>
<comment type="caution">
    <text evidence="2">The sequence shown here is derived from an EMBL/GenBank/DDBJ whole genome shotgun (WGS) entry which is preliminary data.</text>
</comment>
<name>A0A9Q0JPD2_9ROSI</name>
<reference evidence="2" key="1">
    <citation type="submission" date="2022-02" db="EMBL/GenBank/DDBJ databases">
        <authorList>
            <person name="Henning P.M."/>
            <person name="McCubbin A.G."/>
            <person name="Shore J.S."/>
        </authorList>
    </citation>
    <scope>NUCLEOTIDE SEQUENCE</scope>
    <source>
        <strain evidence="2">F60SS</strain>
        <tissue evidence="2">Leaves</tissue>
    </source>
</reference>
<dbReference type="EMBL" id="JAKUCV010000378">
    <property type="protein sequence ID" value="KAJ4850291.1"/>
    <property type="molecule type" value="Genomic_DNA"/>
</dbReference>
<evidence type="ECO:0000313" key="3">
    <source>
        <dbReference type="Proteomes" id="UP001141552"/>
    </source>
</evidence>
<gene>
    <name evidence="2" type="ORF">Tsubulata_019919</name>
</gene>
<accession>A0A9Q0JPD2</accession>
<organism evidence="2 3">
    <name type="scientific">Turnera subulata</name>
    <dbReference type="NCBI Taxonomy" id="218843"/>
    <lineage>
        <taxon>Eukaryota</taxon>
        <taxon>Viridiplantae</taxon>
        <taxon>Streptophyta</taxon>
        <taxon>Embryophyta</taxon>
        <taxon>Tracheophyta</taxon>
        <taxon>Spermatophyta</taxon>
        <taxon>Magnoliopsida</taxon>
        <taxon>eudicotyledons</taxon>
        <taxon>Gunneridae</taxon>
        <taxon>Pentapetalae</taxon>
        <taxon>rosids</taxon>
        <taxon>fabids</taxon>
        <taxon>Malpighiales</taxon>
        <taxon>Passifloraceae</taxon>
        <taxon>Turnera</taxon>
    </lineage>
</organism>
<evidence type="ECO:0000313" key="2">
    <source>
        <dbReference type="EMBL" id="KAJ4850291.1"/>
    </source>
</evidence>
<evidence type="ECO:0000256" key="1">
    <source>
        <dbReference type="SAM" id="MobiDB-lite"/>
    </source>
</evidence>
<reference evidence="2" key="2">
    <citation type="journal article" date="2023" name="Plants (Basel)">
        <title>Annotation of the Turnera subulata (Passifloraceae) Draft Genome Reveals the S-Locus Evolved after the Divergence of Turneroideae from Passifloroideae in a Stepwise Manner.</title>
        <authorList>
            <person name="Henning P.M."/>
            <person name="Roalson E.H."/>
            <person name="Mir W."/>
            <person name="McCubbin A.G."/>
            <person name="Shore J.S."/>
        </authorList>
    </citation>
    <scope>NUCLEOTIDE SEQUENCE</scope>
    <source>
        <strain evidence="2">F60SS</strain>
    </source>
</reference>
<keyword evidence="3" id="KW-1185">Reference proteome</keyword>
<dbReference type="OrthoDB" id="510420at2759"/>